<accession>A0AAV5T9S8</accession>
<feature type="region of interest" description="Disordered" evidence="1">
    <location>
        <begin position="591"/>
        <end position="610"/>
    </location>
</feature>
<keyword evidence="4" id="KW-1185">Reference proteome</keyword>
<feature type="compositionally biased region" description="Low complexity" evidence="1">
    <location>
        <begin position="180"/>
        <end position="192"/>
    </location>
</feature>
<proteinExistence type="predicted"/>
<feature type="region of interest" description="Disordered" evidence="1">
    <location>
        <begin position="87"/>
        <end position="207"/>
    </location>
</feature>
<evidence type="ECO:0000259" key="2">
    <source>
        <dbReference type="PROSITE" id="PS51644"/>
    </source>
</evidence>
<dbReference type="PROSITE" id="PS51644">
    <property type="entry name" value="HTH_OST"/>
    <property type="match status" value="1"/>
</dbReference>
<comment type="caution">
    <text evidence="3">The sequence shown here is derived from an EMBL/GenBank/DDBJ whole genome shotgun (WGS) entry which is preliminary data.</text>
</comment>
<dbReference type="InterPro" id="IPR041966">
    <property type="entry name" value="LOTUS-like"/>
</dbReference>
<dbReference type="AlphaFoldDB" id="A0AAV5T9S8"/>
<feature type="region of interest" description="Disordered" evidence="1">
    <location>
        <begin position="555"/>
        <end position="575"/>
    </location>
</feature>
<dbReference type="InterPro" id="IPR025605">
    <property type="entry name" value="OST-HTH/LOTUS_dom"/>
</dbReference>
<feature type="domain" description="HTH OST-type" evidence="2">
    <location>
        <begin position="6"/>
        <end position="79"/>
    </location>
</feature>
<protein>
    <recommendedName>
        <fullName evidence="2">HTH OST-type domain-containing protein</fullName>
    </recommendedName>
</protein>
<name>A0AAV5T9S8_9BILA</name>
<dbReference type="Proteomes" id="UP001432027">
    <property type="component" value="Unassembled WGS sequence"/>
</dbReference>
<feature type="compositionally biased region" description="Acidic residues" evidence="1">
    <location>
        <begin position="446"/>
        <end position="459"/>
    </location>
</feature>
<feature type="compositionally biased region" description="Basic and acidic residues" evidence="1">
    <location>
        <begin position="555"/>
        <end position="572"/>
    </location>
</feature>
<organism evidence="3 4">
    <name type="scientific">Pristionchus entomophagus</name>
    <dbReference type="NCBI Taxonomy" id="358040"/>
    <lineage>
        <taxon>Eukaryota</taxon>
        <taxon>Metazoa</taxon>
        <taxon>Ecdysozoa</taxon>
        <taxon>Nematoda</taxon>
        <taxon>Chromadorea</taxon>
        <taxon>Rhabditida</taxon>
        <taxon>Rhabditina</taxon>
        <taxon>Diplogasteromorpha</taxon>
        <taxon>Diplogasteroidea</taxon>
        <taxon>Neodiplogasteridae</taxon>
        <taxon>Pristionchus</taxon>
    </lineage>
</organism>
<feature type="compositionally biased region" description="Polar residues" evidence="1">
    <location>
        <begin position="129"/>
        <end position="152"/>
    </location>
</feature>
<evidence type="ECO:0000313" key="4">
    <source>
        <dbReference type="Proteomes" id="UP001432027"/>
    </source>
</evidence>
<dbReference type="EMBL" id="BTSX01000003">
    <property type="protein sequence ID" value="GMS89379.1"/>
    <property type="molecule type" value="Genomic_DNA"/>
</dbReference>
<evidence type="ECO:0000256" key="1">
    <source>
        <dbReference type="SAM" id="MobiDB-lite"/>
    </source>
</evidence>
<sequence length="736" mass="81285">MAEDISLKIIRTTIFSIVVPHKEPCSSHKIRMEYKDMEGEEIPFGDYGHRNLDEFLISHPMLNGMKQEGKWVFTAKMSERSANIQELVRGQKGKKRKGKKGANPFARSNFSRSSYHGKPTLGQGDVRRSNGSFPFNRNTSGYRSFTSGTSRGASIVPVPSDLSQSKSNGWGSQQTGGARPGSSLGFSSSSNGPPIPRPSQPYQPRKFIPTLAPTRSSLSLETSSSARPDGHQEGMRRFNIILSKCKGAATLRVFCRLYAQEFNVAFCADELRRHFNTANLAEVINKYGNDKILVSPTPDGSVMFTDSQVLEAHTRAARELEERKKNSVVIEPEKKHCSIPSLKLMYDEMTEMLMDSFPNGIHVGEITCRFEEKTGVKVDPVAVFAHSWSELIEAKFNSRIKIDSGKAVLTPVYIKANNLQARMTGERKKQELVTLSGLGIAFVEDSSQEDEDEDEDDSQSETASIVSGDVKNANNKASWRAPPSGYESMCSSVSSSIQCINVSPRETIESGPSEEVDELAARMRKVEVDEDEDCPRTVTINGQCAARRNLMDKLSGSEEKSVVEEKEKEKPPKQATRGFLSKLGFSFGNSSRSNVNASPSPSPSVSTTTTVKEEANEVIYPNVITKPSKELKMKADGDYKSFSISLNSKDVYALKVTCKSPYYRILGHTSYSYVGGAKLLQVIREEGPKGVTTISIDFVKKPVGEKRSAVQLMETSTPHFTIEYAFNAVSEQNSEC</sequence>
<gene>
    <name evidence="3" type="ORF">PENTCL1PPCAC_11554</name>
</gene>
<feature type="compositionally biased region" description="Basic residues" evidence="1">
    <location>
        <begin position="91"/>
        <end position="100"/>
    </location>
</feature>
<dbReference type="Gene3D" id="3.30.420.610">
    <property type="entry name" value="LOTUS domain-like"/>
    <property type="match status" value="1"/>
</dbReference>
<reference evidence="3" key="1">
    <citation type="submission" date="2023-10" db="EMBL/GenBank/DDBJ databases">
        <title>Genome assembly of Pristionchus species.</title>
        <authorList>
            <person name="Yoshida K."/>
            <person name="Sommer R.J."/>
        </authorList>
    </citation>
    <scope>NUCLEOTIDE SEQUENCE</scope>
    <source>
        <strain evidence="3">RS0144</strain>
    </source>
</reference>
<feature type="region of interest" description="Disordered" evidence="1">
    <location>
        <begin position="443"/>
        <end position="482"/>
    </location>
</feature>
<evidence type="ECO:0000313" key="3">
    <source>
        <dbReference type="EMBL" id="GMS89379.1"/>
    </source>
</evidence>
<feature type="compositionally biased region" description="Polar residues" evidence="1">
    <location>
        <begin position="161"/>
        <end position="176"/>
    </location>
</feature>